<feature type="compositionally biased region" description="Pro residues" evidence="2">
    <location>
        <begin position="252"/>
        <end position="263"/>
    </location>
</feature>
<feature type="compositionally biased region" description="Basic and acidic residues" evidence="2">
    <location>
        <begin position="264"/>
        <end position="279"/>
    </location>
</feature>
<dbReference type="OrthoDB" id="8480037at2"/>
<dbReference type="Proteomes" id="UP000319210">
    <property type="component" value="Unassembled WGS sequence"/>
</dbReference>
<evidence type="ECO:0000259" key="3">
    <source>
        <dbReference type="Pfam" id="PF00975"/>
    </source>
</evidence>
<comment type="caution">
    <text evidence="4">The sequence shown here is derived from an EMBL/GenBank/DDBJ whole genome shotgun (WGS) entry which is preliminary data.</text>
</comment>
<dbReference type="EMBL" id="BJMM01000003">
    <property type="protein sequence ID" value="GEB48482.1"/>
    <property type="molecule type" value="Genomic_DNA"/>
</dbReference>
<dbReference type="SUPFAM" id="SSF53474">
    <property type="entry name" value="alpha/beta-Hydrolases"/>
    <property type="match status" value="1"/>
</dbReference>
<dbReference type="InterPro" id="IPR029058">
    <property type="entry name" value="AB_hydrolase_fold"/>
</dbReference>
<accession>A0A4Y3QTD8</accession>
<reference evidence="4 5" key="1">
    <citation type="submission" date="2019-06" db="EMBL/GenBank/DDBJ databases">
        <title>Whole genome shotgun sequence of Streptomyces cacaoi subsp. cacaoi NBRC 12748.</title>
        <authorList>
            <person name="Hosoyama A."/>
            <person name="Uohara A."/>
            <person name="Ohji S."/>
            <person name="Ichikawa N."/>
        </authorList>
    </citation>
    <scope>NUCLEOTIDE SEQUENCE [LARGE SCALE GENOMIC DNA]</scope>
    <source>
        <strain evidence="4 5">NBRC 12748</strain>
    </source>
</reference>
<sequence>MPGEPRFLPFWSARRPAADATVFCLPHTGGGASGYRGWIGADPRLDVQPVQLPGREGLMGMPAAASAEELVPLLGAELAERATGPTVLFGHSMGAFLAAELVAWLHRGGARVPELLVVSAHRGGARRHPGPGPLGPDCTDEELLGALREMGGTAPEALADPQLRELLLTTVRDDLRLGHAYRRGYGERELPVPVLACGGRDDTVTADELADWSAHTARECRVRLFPGGHFYLHQHTRQVLRAVHEALTTGLPPAPASRTPEPPRTPHQERGHHAADRPR</sequence>
<dbReference type="RefSeq" id="WP_051856600.1">
    <property type="nucleotide sequence ID" value="NZ_BJMM01000003.1"/>
</dbReference>
<evidence type="ECO:0000313" key="5">
    <source>
        <dbReference type="Proteomes" id="UP000319210"/>
    </source>
</evidence>
<evidence type="ECO:0000313" key="4">
    <source>
        <dbReference type="EMBL" id="GEB48482.1"/>
    </source>
</evidence>
<dbReference type="Pfam" id="PF00975">
    <property type="entry name" value="Thioesterase"/>
    <property type="match status" value="1"/>
</dbReference>
<feature type="domain" description="Thioesterase" evidence="3">
    <location>
        <begin position="21"/>
        <end position="246"/>
    </location>
</feature>
<dbReference type="InterPro" id="IPR001031">
    <property type="entry name" value="Thioesterase"/>
</dbReference>
<dbReference type="GO" id="GO:0008610">
    <property type="term" value="P:lipid biosynthetic process"/>
    <property type="evidence" value="ECO:0007669"/>
    <property type="project" value="TreeGrafter"/>
</dbReference>
<comment type="similarity">
    <text evidence="1">Belongs to the thioesterase family.</text>
</comment>
<keyword evidence="5" id="KW-1185">Reference proteome</keyword>
<dbReference type="AlphaFoldDB" id="A0A4Y3QTD8"/>
<dbReference type="Gene3D" id="3.40.50.1820">
    <property type="entry name" value="alpha/beta hydrolase"/>
    <property type="match status" value="1"/>
</dbReference>
<name>A0A4Y3QTD8_STRCI</name>
<feature type="region of interest" description="Disordered" evidence="2">
    <location>
        <begin position="250"/>
        <end position="279"/>
    </location>
</feature>
<gene>
    <name evidence="4" type="ORF">SCA03_10330</name>
</gene>
<evidence type="ECO:0000256" key="2">
    <source>
        <dbReference type="SAM" id="MobiDB-lite"/>
    </source>
</evidence>
<dbReference type="PANTHER" id="PTHR11487:SF0">
    <property type="entry name" value="S-ACYL FATTY ACID SYNTHASE THIOESTERASE, MEDIUM CHAIN"/>
    <property type="match status" value="1"/>
</dbReference>
<evidence type="ECO:0000256" key="1">
    <source>
        <dbReference type="ARBA" id="ARBA00007169"/>
    </source>
</evidence>
<organism evidence="4 5">
    <name type="scientific">Streptomyces cacaoi</name>
    <dbReference type="NCBI Taxonomy" id="1898"/>
    <lineage>
        <taxon>Bacteria</taxon>
        <taxon>Bacillati</taxon>
        <taxon>Actinomycetota</taxon>
        <taxon>Actinomycetes</taxon>
        <taxon>Kitasatosporales</taxon>
        <taxon>Streptomycetaceae</taxon>
        <taxon>Streptomyces</taxon>
    </lineage>
</organism>
<dbReference type="PANTHER" id="PTHR11487">
    <property type="entry name" value="THIOESTERASE"/>
    <property type="match status" value="1"/>
</dbReference>
<dbReference type="InterPro" id="IPR012223">
    <property type="entry name" value="TEII"/>
</dbReference>
<protein>
    <submittedName>
        <fullName evidence="4">Thioesterase</fullName>
    </submittedName>
</protein>
<proteinExistence type="inferred from homology"/>